<feature type="domain" description="Ribosomal RNA small subunit methyltransferase E methyltransferase" evidence="13">
    <location>
        <begin position="65"/>
        <end position="222"/>
    </location>
</feature>
<evidence type="ECO:0000256" key="4">
    <source>
        <dbReference type="ARBA" id="ARBA00013673"/>
    </source>
</evidence>
<evidence type="ECO:0000256" key="3">
    <source>
        <dbReference type="ARBA" id="ARBA00012328"/>
    </source>
</evidence>
<evidence type="ECO:0000256" key="6">
    <source>
        <dbReference type="ARBA" id="ARBA00022552"/>
    </source>
</evidence>
<dbReference type="Proteomes" id="UP000019229">
    <property type="component" value="Chromosome"/>
</dbReference>
<gene>
    <name evidence="14" type="primary">rsmE</name>
    <name evidence="14" type="ORF">MYB_00960</name>
</gene>
<dbReference type="InterPro" id="IPR046886">
    <property type="entry name" value="RsmE_MTase_dom"/>
</dbReference>
<dbReference type="STRING" id="743966.MYB_00960"/>
<evidence type="ECO:0000256" key="11">
    <source>
        <dbReference type="ARBA" id="ARBA00047944"/>
    </source>
</evidence>
<keyword evidence="9 12" id="KW-0949">S-adenosyl-L-methionine</keyword>
<dbReference type="Pfam" id="PF04452">
    <property type="entry name" value="Methyltrans_RNA"/>
    <property type="match status" value="1"/>
</dbReference>
<dbReference type="OrthoDB" id="9815641at2"/>
<dbReference type="EC" id="2.1.1.193" evidence="3 12"/>
<evidence type="ECO:0000256" key="7">
    <source>
        <dbReference type="ARBA" id="ARBA00022603"/>
    </source>
</evidence>
<proteinExistence type="inferred from homology"/>
<accession>W5V079</accession>
<dbReference type="KEGG" id="mbc:MYB_00960"/>
<evidence type="ECO:0000256" key="12">
    <source>
        <dbReference type="PIRNR" id="PIRNR015601"/>
    </source>
</evidence>
<dbReference type="AlphaFoldDB" id="W5V079"/>
<organism evidence="14 15">
    <name type="scientific">Mesomycoplasma bovoculi M165/69</name>
    <dbReference type="NCBI Taxonomy" id="743966"/>
    <lineage>
        <taxon>Bacteria</taxon>
        <taxon>Bacillati</taxon>
        <taxon>Mycoplasmatota</taxon>
        <taxon>Mycoplasmoidales</taxon>
        <taxon>Metamycoplasmataceae</taxon>
        <taxon>Mesomycoplasma</taxon>
    </lineage>
</organism>
<dbReference type="Gene3D" id="2.40.240.20">
    <property type="entry name" value="Hypothetical PUA domain-like, domain 1"/>
    <property type="match status" value="1"/>
</dbReference>
<dbReference type="InterPro" id="IPR029026">
    <property type="entry name" value="tRNA_m1G_MTases_N"/>
</dbReference>
<comment type="catalytic activity">
    <reaction evidence="11 12">
        <text>uridine(1498) in 16S rRNA + S-adenosyl-L-methionine = N(3)-methyluridine(1498) in 16S rRNA + S-adenosyl-L-homocysteine + H(+)</text>
        <dbReference type="Rhea" id="RHEA:42920"/>
        <dbReference type="Rhea" id="RHEA-COMP:10283"/>
        <dbReference type="Rhea" id="RHEA-COMP:10284"/>
        <dbReference type="ChEBI" id="CHEBI:15378"/>
        <dbReference type="ChEBI" id="CHEBI:57856"/>
        <dbReference type="ChEBI" id="CHEBI:59789"/>
        <dbReference type="ChEBI" id="CHEBI:65315"/>
        <dbReference type="ChEBI" id="CHEBI:74502"/>
        <dbReference type="EC" id="2.1.1.193"/>
    </reaction>
</comment>
<dbReference type="PATRIC" id="fig|743966.3.peg.192"/>
<keyword evidence="8 12" id="KW-0808">Transferase</keyword>
<dbReference type="NCBIfam" id="NF008701">
    <property type="entry name" value="PRK11713.5-5"/>
    <property type="match status" value="1"/>
</dbReference>
<sequence>MFRFFVNQKQGDFFVLSTTTVKHLKVVRLENKQFICVYESKFFKCSFVAPNLAKIESEILQNHEFEQPVILGMALIKPKNFELVIQKATELGVTKIIPFISQHCESKINNVESKIKRWEEIVLHAAQQSFRNIIPTIEKPINLKDLLNEYQHIEHKFIAHEKVDKENFNTLFLTNTIFLVGPEGGFSDSEIDLAKISGFKPIRLTKTILRAETAAIFLLSRIKL</sequence>
<dbReference type="GO" id="GO:0070042">
    <property type="term" value="F:rRNA (uridine-N3-)-methyltransferase activity"/>
    <property type="evidence" value="ECO:0007669"/>
    <property type="project" value="TreeGrafter"/>
</dbReference>
<dbReference type="InterPro" id="IPR006700">
    <property type="entry name" value="RsmE"/>
</dbReference>
<dbReference type="InterPro" id="IPR029028">
    <property type="entry name" value="Alpha/beta_knot_MTases"/>
</dbReference>
<comment type="similarity">
    <text evidence="2 12">Belongs to the RNA methyltransferase RsmE family.</text>
</comment>
<evidence type="ECO:0000256" key="10">
    <source>
        <dbReference type="ARBA" id="ARBA00025699"/>
    </source>
</evidence>
<dbReference type="PANTHER" id="PTHR30027">
    <property type="entry name" value="RIBOSOMAL RNA SMALL SUBUNIT METHYLTRANSFERASE E"/>
    <property type="match status" value="1"/>
</dbReference>
<dbReference type="CDD" id="cd18084">
    <property type="entry name" value="RsmE-like"/>
    <property type="match status" value="1"/>
</dbReference>
<evidence type="ECO:0000256" key="5">
    <source>
        <dbReference type="ARBA" id="ARBA00022490"/>
    </source>
</evidence>
<keyword evidence="5 12" id="KW-0963">Cytoplasm</keyword>
<protein>
    <recommendedName>
        <fullName evidence="4 12">Ribosomal RNA small subunit methyltransferase E</fullName>
        <ecNumber evidence="3 12">2.1.1.193</ecNumber>
    </recommendedName>
</protein>
<evidence type="ECO:0000256" key="8">
    <source>
        <dbReference type="ARBA" id="ARBA00022679"/>
    </source>
</evidence>
<dbReference type="GO" id="GO:0005737">
    <property type="term" value="C:cytoplasm"/>
    <property type="evidence" value="ECO:0007669"/>
    <property type="project" value="UniProtKB-SubCell"/>
</dbReference>
<dbReference type="Gene3D" id="3.40.1280.10">
    <property type="match status" value="1"/>
</dbReference>
<dbReference type="eggNOG" id="COG1385">
    <property type="taxonomic scope" value="Bacteria"/>
</dbReference>
<evidence type="ECO:0000256" key="1">
    <source>
        <dbReference type="ARBA" id="ARBA00004496"/>
    </source>
</evidence>
<dbReference type="PANTHER" id="PTHR30027:SF3">
    <property type="entry name" value="16S RRNA (URACIL(1498)-N(3))-METHYLTRANSFERASE"/>
    <property type="match status" value="1"/>
</dbReference>
<evidence type="ECO:0000256" key="9">
    <source>
        <dbReference type="ARBA" id="ARBA00022691"/>
    </source>
</evidence>
<dbReference type="NCBIfam" id="TIGR00046">
    <property type="entry name" value="RsmE family RNA methyltransferase"/>
    <property type="match status" value="1"/>
</dbReference>
<evidence type="ECO:0000313" key="15">
    <source>
        <dbReference type="Proteomes" id="UP000019229"/>
    </source>
</evidence>
<dbReference type="EMBL" id="CP007154">
    <property type="protein sequence ID" value="AHH45203.1"/>
    <property type="molecule type" value="Genomic_DNA"/>
</dbReference>
<dbReference type="HOGENOM" id="CLU_067442_4_1_14"/>
<evidence type="ECO:0000259" key="13">
    <source>
        <dbReference type="Pfam" id="PF04452"/>
    </source>
</evidence>
<dbReference type="GO" id="GO:0070475">
    <property type="term" value="P:rRNA base methylation"/>
    <property type="evidence" value="ECO:0007669"/>
    <property type="project" value="TreeGrafter"/>
</dbReference>
<keyword evidence="7 12" id="KW-0489">Methyltransferase</keyword>
<dbReference type="PIRSF" id="PIRSF015601">
    <property type="entry name" value="MTase_slr0722"/>
    <property type="match status" value="1"/>
</dbReference>
<comment type="function">
    <text evidence="10 12">Specifically methylates the N3 position of the uracil ring of uridine 1498 (m3U1498) in 16S rRNA. Acts on the fully assembled 30S ribosomal subunit.</text>
</comment>
<keyword evidence="6 12" id="KW-0698">rRNA processing</keyword>
<evidence type="ECO:0000256" key="2">
    <source>
        <dbReference type="ARBA" id="ARBA00005528"/>
    </source>
</evidence>
<reference evidence="14 15" key="1">
    <citation type="journal article" date="2014" name="Genome Announc.">
        <title>Complete Genome Sequence of Mycoplasma bovoculi Strain M165/69T (ATCC 29104).</title>
        <authorList>
            <person name="Calcutt M.J."/>
            <person name="Foecking M.F."/>
        </authorList>
    </citation>
    <scope>NUCLEOTIDE SEQUENCE [LARGE SCALE GENOMIC DNA]</scope>
    <source>
        <strain evidence="14">M165/69</strain>
    </source>
</reference>
<name>W5V079_9BACT</name>
<comment type="subcellular location">
    <subcellularLocation>
        <location evidence="1 12">Cytoplasm</location>
    </subcellularLocation>
</comment>
<keyword evidence="15" id="KW-1185">Reference proteome</keyword>
<dbReference type="SUPFAM" id="SSF75217">
    <property type="entry name" value="alpha/beta knot"/>
    <property type="match status" value="1"/>
</dbReference>
<evidence type="ECO:0000313" key="14">
    <source>
        <dbReference type="EMBL" id="AHH45203.1"/>
    </source>
</evidence>
<dbReference type="RefSeq" id="WP_025279603.1">
    <property type="nucleotide sequence ID" value="NZ_CP007154.1"/>
</dbReference>